<name>A0A1X7SHZ1_AMPQE</name>
<reference evidence="2" key="1">
    <citation type="submission" date="2017-05" db="UniProtKB">
        <authorList>
            <consortium name="EnsemblMetazoa"/>
        </authorList>
    </citation>
    <scope>IDENTIFICATION</scope>
</reference>
<keyword evidence="1" id="KW-0472">Membrane</keyword>
<keyword evidence="1" id="KW-0812">Transmembrane</keyword>
<proteinExistence type="predicted"/>
<evidence type="ECO:0000256" key="1">
    <source>
        <dbReference type="SAM" id="Phobius"/>
    </source>
</evidence>
<dbReference type="AlphaFoldDB" id="A0A1X7SHZ1"/>
<feature type="transmembrane region" description="Helical" evidence="1">
    <location>
        <begin position="95"/>
        <end position="115"/>
    </location>
</feature>
<feature type="transmembrane region" description="Helical" evidence="1">
    <location>
        <begin position="213"/>
        <end position="234"/>
    </location>
</feature>
<dbReference type="InParanoid" id="A0A1X7SHZ1"/>
<protein>
    <submittedName>
        <fullName evidence="2">Uncharacterized protein</fullName>
    </submittedName>
</protein>
<sequence length="264" mass="29645">MERVLASISLLVHTLLYSLVLTLASLARTLALVSLATQSQTTIKAALLWVSLATTTQCRSIPTRAHHSLFASVLLTHGPTDDRLRQVVKHSAACFSLHLAVTLYVLFISLSLFFCSTMFDLRLSYLINPSHLDLNVNKAVTALTTAPPVSFRHVQHLYFLILPLLFLILTLLIWRPTVLVRIPTLLVRRPTVLARIPTLLVQVDVSDSLNDSIYRLLFMVYSFFIGFVSTVRLAGEYCSELTHHDITSELINIHKLSLYIMHAV</sequence>
<keyword evidence="1" id="KW-1133">Transmembrane helix</keyword>
<evidence type="ECO:0000313" key="2">
    <source>
        <dbReference type="EnsemblMetazoa" id="Aqu2.1.01669_001"/>
    </source>
</evidence>
<organism evidence="2">
    <name type="scientific">Amphimedon queenslandica</name>
    <name type="common">Sponge</name>
    <dbReference type="NCBI Taxonomy" id="400682"/>
    <lineage>
        <taxon>Eukaryota</taxon>
        <taxon>Metazoa</taxon>
        <taxon>Porifera</taxon>
        <taxon>Demospongiae</taxon>
        <taxon>Heteroscleromorpha</taxon>
        <taxon>Haplosclerida</taxon>
        <taxon>Niphatidae</taxon>
        <taxon>Amphimedon</taxon>
    </lineage>
</organism>
<feature type="transmembrane region" description="Helical" evidence="1">
    <location>
        <begin position="157"/>
        <end position="174"/>
    </location>
</feature>
<accession>A0A1X7SHZ1</accession>
<dbReference type="EnsemblMetazoa" id="Aqu2.1.01669_001">
    <property type="protein sequence ID" value="Aqu2.1.01669_001"/>
    <property type="gene ID" value="Aqu2.1.01669"/>
</dbReference>